<organism evidence="1 2">
    <name type="scientific">Pseudodesulfovibrio senegalensis</name>
    <dbReference type="NCBI Taxonomy" id="1721087"/>
    <lineage>
        <taxon>Bacteria</taxon>
        <taxon>Pseudomonadati</taxon>
        <taxon>Thermodesulfobacteriota</taxon>
        <taxon>Desulfovibrionia</taxon>
        <taxon>Desulfovibrionales</taxon>
        <taxon>Desulfovibrionaceae</taxon>
    </lineage>
</organism>
<protein>
    <submittedName>
        <fullName evidence="1">Uncharacterized protein</fullName>
    </submittedName>
</protein>
<sequence length="85" mass="9852">MIVVCCVSLANNYFFPKGKLSHVVFYSLRKRQLVDFIPGMKWWGFRFENVGKQALTAVGKLEQERANGRRRLYNVGFQTKTFSGD</sequence>
<proteinExistence type="predicted"/>
<keyword evidence="2" id="KW-1185">Reference proteome</keyword>
<reference evidence="1 2" key="1">
    <citation type="journal article" date="2017" name="Int. J. Syst. Evol. Microbiol.">
        <title>Desulfovibrio senegalensis sp. nov., a mesophilic sulfate reducer isolated from marine sediment.</title>
        <authorList>
            <person name="Thioye A."/>
            <person name="Gam Z.B.A."/>
            <person name="Mbengue M."/>
            <person name="Cayol J.L."/>
            <person name="Joseph-Bartoli M."/>
            <person name="Toure-Kane C."/>
            <person name="Labat M."/>
        </authorList>
    </citation>
    <scope>NUCLEOTIDE SEQUENCE [LARGE SCALE GENOMIC DNA]</scope>
    <source>
        <strain evidence="1 2">DSM 101509</strain>
    </source>
</reference>
<dbReference type="Proteomes" id="UP000438699">
    <property type="component" value="Unassembled WGS sequence"/>
</dbReference>
<accession>A0A6N6N710</accession>
<evidence type="ECO:0000313" key="2">
    <source>
        <dbReference type="Proteomes" id="UP000438699"/>
    </source>
</evidence>
<name>A0A6N6N710_9BACT</name>
<dbReference type="AlphaFoldDB" id="A0A6N6N710"/>
<dbReference type="RefSeq" id="WP_151149880.1">
    <property type="nucleotide sequence ID" value="NZ_WAIE01000001.1"/>
</dbReference>
<comment type="caution">
    <text evidence="1">The sequence shown here is derived from an EMBL/GenBank/DDBJ whole genome shotgun (WGS) entry which is preliminary data.</text>
</comment>
<gene>
    <name evidence="1" type="ORF">F8A88_04480</name>
</gene>
<dbReference type="EMBL" id="WAIE01000001">
    <property type="protein sequence ID" value="KAB1443508.1"/>
    <property type="molecule type" value="Genomic_DNA"/>
</dbReference>
<evidence type="ECO:0000313" key="1">
    <source>
        <dbReference type="EMBL" id="KAB1443508.1"/>
    </source>
</evidence>